<organism evidence="2 3">
    <name type="scientific">Terrimonas rubra</name>
    <dbReference type="NCBI Taxonomy" id="1035890"/>
    <lineage>
        <taxon>Bacteria</taxon>
        <taxon>Pseudomonadati</taxon>
        <taxon>Bacteroidota</taxon>
        <taxon>Chitinophagia</taxon>
        <taxon>Chitinophagales</taxon>
        <taxon>Chitinophagaceae</taxon>
        <taxon>Terrimonas</taxon>
    </lineage>
</organism>
<proteinExistence type="predicted"/>
<sequence length="155" mass="17295">MKKESPSEDMSTLVSCMNNATRKGFKADFRVTENGLESSSNDKVFQPADVCIENFYRFEGESDPADSTILYLIKTNTGLKGVLLDAYGAYADDNVSAFIQNVECIVKKEPTKLRKSKARLRRKKIAAVAIAASIIGGTFYYLIRNSKKRKLQFAC</sequence>
<keyword evidence="1" id="KW-1133">Transmembrane helix</keyword>
<dbReference type="Proteomes" id="UP001597511">
    <property type="component" value="Unassembled WGS sequence"/>
</dbReference>
<evidence type="ECO:0000313" key="2">
    <source>
        <dbReference type="EMBL" id="MFD2922097.1"/>
    </source>
</evidence>
<dbReference type="RefSeq" id="WP_386103474.1">
    <property type="nucleotide sequence ID" value="NZ_JBHUOZ010000003.1"/>
</dbReference>
<keyword evidence="1" id="KW-0472">Membrane</keyword>
<keyword evidence="3" id="KW-1185">Reference proteome</keyword>
<comment type="caution">
    <text evidence="2">The sequence shown here is derived from an EMBL/GenBank/DDBJ whole genome shotgun (WGS) entry which is preliminary data.</text>
</comment>
<keyword evidence="1" id="KW-0812">Transmembrane</keyword>
<gene>
    <name evidence="2" type="ORF">ACFS6H_20420</name>
</gene>
<feature type="transmembrane region" description="Helical" evidence="1">
    <location>
        <begin position="125"/>
        <end position="143"/>
    </location>
</feature>
<evidence type="ECO:0000313" key="3">
    <source>
        <dbReference type="Proteomes" id="UP001597511"/>
    </source>
</evidence>
<protein>
    <submittedName>
        <fullName evidence="2">Uncharacterized protein</fullName>
    </submittedName>
</protein>
<dbReference type="EMBL" id="JBHUOZ010000003">
    <property type="protein sequence ID" value="MFD2922097.1"/>
    <property type="molecule type" value="Genomic_DNA"/>
</dbReference>
<accession>A0ABW6ADQ4</accession>
<evidence type="ECO:0000256" key="1">
    <source>
        <dbReference type="SAM" id="Phobius"/>
    </source>
</evidence>
<name>A0ABW6ADQ4_9BACT</name>
<reference evidence="3" key="1">
    <citation type="journal article" date="2019" name="Int. J. Syst. Evol. Microbiol.">
        <title>The Global Catalogue of Microorganisms (GCM) 10K type strain sequencing project: providing services to taxonomists for standard genome sequencing and annotation.</title>
        <authorList>
            <consortium name="The Broad Institute Genomics Platform"/>
            <consortium name="The Broad Institute Genome Sequencing Center for Infectious Disease"/>
            <person name="Wu L."/>
            <person name="Ma J."/>
        </authorList>
    </citation>
    <scope>NUCLEOTIDE SEQUENCE [LARGE SCALE GENOMIC DNA]</scope>
    <source>
        <strain evidence="3">KCTC 23299</strain>
    </source>
</reference>